<gene>
    <name evidence="3" type="ORF">GCM10023176_49120</name>
</gene>
<sequence length="212" mass="23874">MTSNGTRWALVGAATVTAVGVGRVVARRRRRHQPDRAGGWYVVHRGITVDRPVDAVIGFWSDRERLDRALAEWATLEQLGENRWRCVARDPAGGGTEWRAEISVDGPRRLSWRVTRGPVIQQGQVELVPAPQDRGTEIRAELRWRSGRVRRALGLTTRRDPDRGLRDALRRIKSLIETGQMIDTRHDPSGRSPKQEAATNKVREKLMAGGRP</sequence>
<protein>
    <recommendedName>
        <fullName evidence="5">Cyclase</fullName>
    </recommendedName>
</protein>
<name>A0ABP8SW42_9ACTN</name>
<dbReference type="SUPFAM" id="SSF55961">
    <property type="entry name" value="Bet v1-like"/>
    <property type="match status" value="1"/>
</dbReference>
<keyword evidence="2" id="KW-0472">Membrane</keyword>
<dbReference type="Gene3D" id="3.30.530.20">
    <property type="match status" value="1"/>
</dbReference>
<keyword evidence="2" id="KW-1133">Transmembrane helix</keyword>
<proteinExistence type="predicted"/>
<evidence type="ECO:0000313" key="3">
    <source>
        <dbReference type="EMBL" id="GAA4576835.1"/>
    </source>
</evidence>
<evidence type="ECO:0008006" key="5">
    <source>
        <dbReference type="Google" id="ProtNLM"/>
    </source>
</evidence>
<accession>A0ABP8SW42</accession>
<dbReference type="InterPro" id="IPR023393">
    <property type="entry name" value="START-like_dom_sf"/>
</dbReference>
<evidence type="ECO:0000256" key="2">
    <source>
        <dbReference type="SAM" id="Phobius"/>
    </source>
</evidence>
<organism evidence="3 4">
    <name type="scientific">Micromonospora coerulea</name>
    <dbReference type="NCBI Taxonomy" id="47856"/>
    <lineage>
        <taxon>Bacteria</taxon>
        <taxon>Bacillati</taxon>
        <taxon>Actinomycetota</taxon>
        <taxon>Actinomycetes</taxon>
        <taxon>Micromonosporales</taxon>
        <taxon>Micromonosporaceae</taxon>
        <taxon>Micromonospora</taxon>
    </lineage>
</organism>
<reference evidence="4" key="1">
    <citation type="journal article" date="2019" name="Int. J. Syst. Evol. Microbiol.">
        <title>The Global Catalogue of Microorganisms (GCM) 10K type strain sequencing project: providing services to taxonomists for standard genome sequencing and annotation.</title>
        <authorList>
            <consortium name="The Broad Institute Genomics Platform"/>
            <consortium name="The Broad Institute Genome Sequencing Center for Infectious Disease"/>
            <person name="Wu L."/>
            <person name="Ma J."/>
        </authorList>
    </citation>
    <scope>NUCLEOTIDE SEQUENCE [LARGE SCALE GENOMIC DNA]</scope>
    <source>
        <strain evidence="4">JCM 3175</strain>
    </source>
</reference>
<evidence type="ECO:0000313" key="4">
    <source>
        <dbReference type="Proteomes" id="UP001500307"/>
    </source>
</evidence>
<evidence type="ECO:0000256" key="1">
    <source>
        <dbReference type="SAM" id="MobiDB-lite"/>
    </source>
</evidence>
<comment type="caution">
    <text evidence="3">The sequence shown here is derived from an EMBL/GenBank/DDBJ whole genome shotgun (WGS) entry which is preliminary data.</text>
</comment>
<dbReference type="EMBL" id="BAABGU010000033">
    <property type="protein sequence ID" value="GAA4576835.1"/>
    <property type="molecule type" value="Genomic_DNA"/>
</dbReference>
<dbReference type="Proteomes" id="UP001500307">
    <property type="component" value="Unassembled WGS sequence"/>
</dbReference>
<keyword evidence="2" id="KW-0812">Transmembrane</keyword>
<dbReference type="RefSeq" id="WP_346123270.1">
    <property type="nucleotide sequence ID" value="NZ_BAABGU010000033.1"/>
</dbReference>
<feature type="transmembrane region" description="Helical" evidence="2">
    <location>
        <begin position="6"/>
        <end position="26"/>
    </location>
</feature>
<keyword evidence="4" id="KW-1185">Reference proteome</keyword>
<feature type="region of interest" description="Disordered" evidence="1">
    <location>
        <begin position="177"/>
        <end position="212"/>
    </location>
</feature>